<dbReference type="SUPFAM" id="SSF51735">
    <property type="entry name" value="NAD(P)-binding Rossmann-fold domains"/>
    <property type="match status" value="1"/>
</dbReference>
<dbReference type="Proteomes" id="UP001152519">
    <property type="component" value="Unassembled WGS sequence"/>
</dbReference>
<dbReference type="Gene3D" id="3.40.50.720">
    <property type="entry name" value="NAD(P)-binding Rossmann-like Domain"/>
    <property type="match status" value="1"/>
</dbReference>
<name>A0A9W4E764_9ACTN</name>
<accession>A0A9W4E764</accession>
<dbReference type="InterPro" id="IPR051267">
    <property type="entry name" value="STEAP_metalloreductase"/>
</dbReference>
<proteinExistence type="predicted"/>
<sequence>MRFGVLGTGWVGKAIATKLVEVGHEVRLGSRHTDSPVVAQWVKENGDRASGGTLADAAAFAEIVFNCSAGLGTMEALEAAGANNLADKIIIDLANPVIASGRIEPPTLDIANIDSLGERIQRRYPASRVVKTLNTINFNVMVNPGLVPGDHVVFVSGDDQEAKDQTAAILGEFGWPADRIVDLGDITTARGVEMYIGLFSRLFLKYRHVNFNITIVQDPDAVPILPLDS</sequence>
<evidence type="ECO:0000259" key="2">
    <source>
        <dbReference type="Pfam" id="PF03807"/>
    </source>
</evidence>
<protein>
    <submittedName>
        <fullName evidence="3">F420_oxidored domain-containing protein</fullName>
    </submittedName>
</protein>
<feature type="domain" description="Pyrroline-5-carboxylate reductase catalytic N-terminal" evidence="2">
    <location>
        <begin position="3"/>
        <end position="96"/>
    </location>
</feature>
<gene>
    <name evidence="3" type="ORF">SCOCK_280067</name>
</gene>
<dbReference type="GO" id="GO:0016491">
    <property type="term" value="F:oxidoreductase activity"/>
    <property type="evidence" value="ECO:0007669"/>
    <property type="project" value="UniProtKB-KW"/>
</dbReference>
<keyword evidence="1" id="KW-0560">Oxidoreductase</keyword>
<dbReference type="AlphaFoldDB" id="A0A9W4E764"/>
<evidence type="ECO:0000313" key="3">
    <source>
        <dbReference type="EMBL" id="CAG6394614.1"/>
    </source>
</evidence>
<organism evidence="3 4">
    <name type="scientific">Actinacidiphila cocklensis</name>
    <dbReference type="NCBI Taxonomy" id="887465"/>
    <lineage>
        <taxon>Bacteria</taxon>
        <taxon>Bacillati</taxon>
        <taxon>Actinomycetota</taxon>
        <taxon>Actinomycetes</taxon>
        <taxon>Kitasatosporales</taxon>
        <taxon>Streptomycetaceae</taxon>
        <taxon>Actinacidiphila</taxon>
    </lineage>
</organism>
<dbReference type="PANTHER" id="PTHR14239">
    <property type="entry name" value="DUDULIN-RELATED"/>
    <property type="match status" value="1"/>
</dbReference>
<comment type="caution">
    <text evidence="3">The sequence shown here is derived from an EMBL/GenBank/DDBJ whole genome shotgun (WGS) entry which is preliminary data.</text>
</comment>
<dbReference type="Pfam" id="PF03807">
    <property type="entry name" value="F420_oxidored"/>
    <property type="match status" value="1"/>
</dbReference>
<evidence type="ECO:0000313" key="4">
    <source>
        <dbReference type="Proteomes" id="UP001152519"/>
    </source>
</evidence>
<dbReference type="InterPro" id="IPR028939">
    <property type="entry name" value="P5C_Rdtase_cat_N"/>
</dbReference>
<dbReference type="EMBL" id="CAJSLV010000057">
    <property type="protein sequence ID" value="CAG6394614.1"/>
    <property type="molecule type" value="Genomic_DNA"/>
</dbReference>
<keyword evidence="4" id="KW-1185">Reference proteome</keyword>
<reference evidence="3" key="1">
    <citation type="submission" date="2021-05" db="EMBL/GenBank/DDBJ databases">
        <authorList>
            <person name="Arsene-Ploetze F."/>
        </authorList>
    </citation>
    <scope>NUCLEOTIDE SEQUENCE</scope>
    <source>
        <strain evidence="3">DSM 42138</strain>
    </source>
</reference>
<dbReference type="RefSeq" id="WP_251491239.1">
    <property type="nucleotide sequence ID" value="NZ_CAJSLV010000057.1"/>
</dbReference>
<dbReference type="InterPro" id="IPR036291">
    <property type="entry name" value="NAD(P)-bd_dom_sf"/>
</dbReference>
<evidence type="ECO:0000256" key="1">
    <source>
        <dbReference type="ARBA" id="ARBA00023002"/>
    </source>
</evidence>